<evidence type="ECO:0000256" key="4">
    <source>
        <dbReference type="ARBA" id="ARBA00023163"/>
    </source>
</evidence>
<accession>A0A7W9X1Z3</accession>
<dbReference type="PANTHER" id="PTHR30419:SF8">
    <property type="entry name" value="NITROGEN ASSIMILATION TRANSCRIPTIONAL ACTIVATOR-RELATED"/>
    <property type="match status" value="1"/>
</dbReference>
<evidence type="ECO:0000256" key="2">
    <source>
        <dbReference type="ARBA" id="ARBA00023015"/>
    </source>
</evidence>
<dbReference type="PANTHER" id="PTHR30419">
    <property type="entry name" value="HTH-TYPE TRANSCRIPTIONAL REGULATOR YBHD"/>
    <property type="match status" value="1"/>
</dbReference>
<dbReference type="FunFam" id="1.10.10.10:FF:000001">
    <property type="entry name" value="LysR family transcriptional regulator"/>
    <property type="match status" value="1"/>
</dbReference>
<dbReference type="SUPFAM" id="SSF46785">
    <property type="entry name" value="Winged helix' DNA-binding domain"/>
    <property type="match status" value="1"/>
</dbReference>
<dbReference type="CDD" id="cd08440">
    <property type="entry name" value="PBP2_LTTR_like_4"/>
    <property type="match status" value="1"/>
</dbReference>
<keyword evidence="3 6" id="KW-0238">DNA-binding</keyword>
<comment type="caution">
    <text evidence="6">The sequence shown here is derived from an EMBL/GenBank/DDBJ whole genome shotgun (WGS) entry which is preliminary data.</text>
</comment>
<dbReference type="GO" id="GO:0005829">
    <property type="term" value="C:cytosol"/>
    <property type="evidence" value="ECO:0007669"/>
    <property type="project" value="TreeGrafter"/>
</dbReference>
<protein>
    <submittedName>
        <fullName evidence="6">DNA-binding transcriptional LysR family regulator</fullName>
    </submittedName>
</protein>
<dbReference type="Pfam" id="PF03466">
    <property type="entry name" value="LysR_substrate"/>
    <property type="match status" value="1"/>
</dbReference>
<dbReference type="Proteomes" id="UP000540787">
    <property type="component" value="Unassembled WGS sequence"/>
</dbReference>
<dbReference type="AlphaFoldDB" id="A0A7W9X1Z3"/>
<dbReference type="InterPro" id="IPR000847">
    <property type="entry name" value="LysR_HTH_N"/>
</dbReference>
<name>A0A7W9X1Z3_9BURK</name>
<dbReference type="InterPro" id="IPR050950">
    <property type="entry name" value="HTH-type_LysR_regulators"/>
</dbReference>
<evidence type="ECO:0000259" key="5">
    <source>
        <dbReference type="PROSITE" id="PS50931"/>
    </source>
</evidence>
<dbReference type="PRINTS" id="PR00039">
    <property type="entry name" value="HTHLYSR"/>
</dbReference>
<evidence type="ECO:0000256" key="3">
    <source>
        <dbReference type="ARBA" id="ARBA00023125"/>
    </source>
</evidence>
<dbReference type="SUPFAM" id="SSF53850">
    <property type="entry name" value="Periplasmic binding protein-like II"/>
    <property type="match status" value="1"/>
</dbReference>
<evidence type="ECO:0000313" key="7">
    <source>
        <dbReference type="Proteomes" id="UP000540787"/>
    </source>
</evidence>
<evidence type="ECO:0000313" key="6">
    <source>
        <dbReference type="EMBL" id="MBB6134993.1"/>
    </source>
</evidence>
<dbReference type="Gene3D" id="3.40.190.290">
    <property type="match status" value="1"/>
</dbReference>
<dbReference type="InterPro" id="IPR005119">
    <property type="entry name" value="LysR_subst-bd"/>
</dbReference>
<dbReference type="InterPro" id="IPR036388">
    <property type="entry name" value="WH-like_DNA-bd_sf"/>
</dbReference>
<dbReference type="GO" id="GO:0003677">
    <property type="term" value="F:DNA binding"/>
    <property type="evidence" value="ECO:0007669"/>
    <property type="project" value="UniProtKB-KW"/>
</dbReference>
<comment type="similarity">
    <text evidence="1">Belongs to the LysR transcriptional regulatory family.</text>
</comment>
<dbReference type="InterPro" id="IPR036390">
    <property type="entry name" value="WH_DNA-bd_sf"/>
</dbReference>
<dbReference type="PROSITE" id="PS50931">
    <property type="entry name" value="HTH_LYSR"/>
    <property type="match status" value="1"/>
</dbReference>
<evidence type="ECO:0000256" key="1">
    <source>
        <dbReference type="ARBA" id="ARBA00009437"/>
    </source>
</evidence>
<sequence>MLLNISTKQLQAFLALEQYRHFTQAAERCHLSQSAFSAVIQKLEATVGAKLVQRDTRNVTLTTEGELFVEVARALLADLDAAFTDMGDFIARRKGRVALAVLPSLAANGIPEVIAHYKASYPGITVQLFDALSDQCLHLLRQGRVDLALTAPGANLAEFSTRTLCSDPFFFVCRRDHPLARKRKIRMPDLVGCELIHLAPSTSVRQHVDQLTRGLDVRHSGLEVEHLATVAGLIGQGLGVSLVPELTLFQFRSLDLIAIPLDAAAVVRPILIVQRKDRALSHAAQGMLELIEARLSANGRQRGAKPVDAGLRL</sequence>
<dbReference type="Gene3D" id="1.10.10.10">
    <property type="entry name" value="Winged helix-like DNA-binding domain superfamily/Winged helix DNA-binding domain"/>
    <property type="match status" value="1"/>
</dbReference>
<proteinExistence type="inferred from homology"/>
<keyword evidence="4" id="KW-0804">Transcription</keyword>
<dbReference type="GO" id="GO:0003700">
    <property type="term" value="F:DNA-binding transcription factor activity"/>
    <property type="evidence" value="ECO:0007669"/>
    <property type="project" value="InterPro"/>
</dbReference>
<gene>
    <name evidence="6" type="ORF">HD842_003151</name>
</gene>
<dbReference type="RefSeq" id="WP_183555649.1">
    <property type="nucleotide sequence ID" value="NZ_JACHBX010000003.1"/>
</dbReference>
<dbReference type="EMBL" id="JACHBX010000003">
    <property type="protein sequence ID" value="MBB6134993.1"/>
    <property type="molecule type" value="Genomic_DNA"/>
</dbReference>
<keyword evidence="7" id="KW-1185">Reference proteome</keyword>
<keyword evidence="2" id="KW-0805">Transcription regulation</keyword>
<organism evidence="6 7">
    <name type="scientific">Massilia aurea</name>
    <dbReference type="NCBI Taxonomy" id="373040"/>
    <lineage>
        <taxon>Bacteria</taxon>
        <taxon>Pseudomonadati</taxon>
        <taxon>Pseudomonadota</taxon>
        <taxon>Betaproteobacteria</taxon>
        <taxon>Burkholderiales</taxon>
        <taxon>Oxalobacteraceae</taxon>
        <taxon>Telluria group</taxon>
        <taxon>Massilia</taxon>
    </lineage>
</organism>
<feature type="domain" description="HTH lysR-type" evidence="5">
    <location>
        <begin position="5"/>
        <end position="62"/>
    </location>
</feature>
<reference evidence="6 7" key="1">
    <citation type="submission" date="2020-08" db="EMBL/GenBank/DDBJ databases">
        <title>The Agave Microbiome: Exploring the role of microbial communities in plant adaptations to desert environments.</title>
        <authorList>
            <person name="Partida-Martinez L.P."/>
        </authorList>
    </citation>
    <scope>NUCLEOTIDE SEQUENCE [LARGE SCALE GENOMIC DNA]</scope>
    <source>
        <strain evidence="6 7">AT3.2</strain>
    </source>
</reference>
<dbReference type="Pfam" id="PF00126">
    <property type="entry name" value="HTH_1"/>
    <property type="match status" value="1"/>
</dbReference>